<evidence type="ECO:0000313" key="2">
    <source>
        <dbReference type="Proteomes" id="UP001233999"/>
    </source>
</evidence>
<name>A0AAD8EHH2_DIPPU</name>
<dbReference type="AlphaFoldDB" id="A0AAD8EHH2"/>
<organism evidence="1 2">
    <name type="scientific">Diploptera punctata</name>
    <name type="common">Pacific beetle cockroach</name>
    <dbReference type="NCBI Taxonomy" id="6984"/>
    <lineage>
        <taxon>Eukaryota</taxon>
        <taxon>Metazoa</taxon>
        <taxon>Ecdysozoa</taxon>
        <taxon>Arthropoda</taxon>
        <taxon>Hexapoda</taxon>
        <taxon>Insecta</taxon>
        <taxon>Pterygota</taxon>
        <taxon>Neoptera</taxon>
        <taxon>Polyneoptera</taxon>
        <taxon>Dictyoptera</taxon>
        <taxon>Blattodea</taxon>
        <taxon>Blaberoidea</taxon>
        <taxon>Blaberidae</taxon>
        <taxon>Diplopterinae</taxon>
        <taxon>Diploptera</taxon>
    </lineage>
</organism>
<dbReference type="Proteomes" id="UP001233999">
    <property type="component" value="Unassembled WGS sequence"/>
</dbReference>
<reference evidence="1" key="2">
    <citation type="submission" date="2023-05" db="EMBL/GenBank/DDBJ databases">
        <authorList>
            <person name="Fouks B."/>
        </authorList>
    </citation>
    <scope>NUCLEOTIDE SEQUENCE</scope>
    <source>
        <strain evidence="1">Stay&amp;Tobe</strain>
        <tissue evidence="1">Testes</tissue>
    </source>
</reference>
<accession>A0AAD8EHH2</accession>
<feature type="non-terminal residue" evidence="1">
    <location>
        <position position="1"/>
    </location>
</feature>
<feature type="non-terminal residue" evidence="1">
    <location>
        <position position="88"/>
    </location>
</feature>
<sequence length="88" mass="9906">ANGFSIIWTGRTSSNQLPQWLHIHVLFRIVENNLKVMLYHYCVILKVRSWNGIRSEAAQCNRLSYIGHFPISVVLRRAGNGLGGASQA</sequence>
<evidence type="ECO:0000313" key="1">
    <source>
        <dbReference type="EMBL" id="KAJ9590114.1"/>
    </source>
</evidence>
<dbReference type="EMBL" id="JASPKZ010004557">
    <property type="protein sequence ID" value="KAJ9590114.1"/>
    <property type="molecule type" value="Genomic_DNA"/>
</dbReference>
<comment type="caution">
    <text evidence="1">The sequence shown here is derived from an EMBL/GenBank/DDBJ whole genome shotgun (WGS) entry which is preliminary data.</text>
</comment>
<proteinExistence type="predicted"/>
<reference evidence="1" key="1">
    <citation type="journal article" date="2023" name="IScience">
        <title>Live-bearing cockroach genome reveals convergent evolutionary mechanisms linked to viviparity in insects and beyond.</title>
        <authorList>
            <person name="Fouks B."/>
            <person name="Harrison M.C."/>
            <person name="Mikhailova A.A."/>
            <person name="Marchal E."/>
            <person name="English S."/>
            <person name="Carruthers M."/>
            <person name="Jennings E.C."/>
            <person name="Chiamaka E.L."/>
            <person name="Frigard R.A."/>
            <person name="Pippel M."/>
            <person name="Attardo G.M."/>
            <person name="Benoit J.B."/>
            <person name="Bornberg-Bauer E."/>
            <person name="Tobe S.S."/>
        </authorList>
    </citation>
    <scope>NUCLEOTIDE SEQUENCE</scope>
    <source>
        <strain evidence="1">Stay&amp;Tobe</strain>
    </source>
</reference>
<keyword evidence="2" id="KW-1185">Reference proteome</keyword>
<gene>
    <name evidence="1" type="ORF">L9F63_016759</name>
</gene>
<protein>
    <submittedName>
        <fullName evidence="1">Uncharacterized protein</fullName>
    </submittedName>
</protein>